<keyword evidence="3 5" id="KW-0396">Initiation factor</keyword>
<dbReference type="PANTHER" id="PTHR15350:SF2">
    <property type="entry name" value="EUKARYOTIC TRANSLATION INITIATION FACTOR 3 SUBUNIT M"/>
    <property type="match status" value="1"/>
</dbReference>
<evidence type="ECO:0000256" key="5">
    <source>
        <dbReference type="HAMAP-Rule" id="MF_03012"/>
    </source>
</evidence>
<dbReference type="GO" id="GO:0033290">
    <property type="term" value="C:eukaryotic 48S preinitiation complex"/>
    <property type="evidence" value="ECO:0007669"/>
    <property type="project" value="UniProtKB-UniRule"/>
</dbReference>
<organism evidence="7 8">
    <name type="scientific">Dimargaris verticillata</name>
    <dbReference type="NCBI Taxonomy" id="2761393"/>
    <lineage>
        <taxon>Eukaryota</taxon>
        <taxon>Fungi</taxon>
        <taxon>Fungi incertae sedis</taxon>
        <taxon>Zoopagomycota</taxon>
        <taxon>Kickxellomycotina</taxon>
        <taxon>Dimargaritomycetes</taxon>
        <taxon>Dimargaritales</taxon>
        <taxon>Dimargaritaceae</taxon>
        <taxon>Dimargaris</taxon>
    </lineage>
</organism>
<feature type="domain" description="PCI" evidence="6">
    <location>
        <begin position="172"/>
        <end position="356"/>
    </location>
</feature>
<dbReference type="PROSITE" id="PS50250">
    <property type="entry name" value="PCI"/>
    <property type="match status" value="1"/>
</dbReference>
<comment type="subcellular location">
    <subcellularLocation>
        <location evidence="5">Cytoplasm</location>
    </subcellularLocation>
</comment>
<dbReference type="GO" id="GO:0016282">
    <property type="term" value="C:eukaryotic 43S preinitiation complex"/>
    <property type="evidence" value="ECO:0007669"/>
    <property type="project" value="UniProtKB-UniRule"/>
</dbReference>
<dbReference type="Proteomes" id="UP001151582">
    <property type="component" value="Unassembled WGS sequence"/>
</dbReference>
<dbReference type="InterPro" id="IPR036390">
    <property type="entry name" value="WH_DNA-bd_sf"/>
</dbReference>
<comment type="caution">
    <text evidence="7">The sequence shown here is derived from an EMBL/GenBank/DDBJ whole genome shotgun (WGS) entry which is preliminary data.</text>
</comment>
<evidence type="ECO:0000256" key="1">
    <source>
        <dbReference type="ARBA" id="ARBA00008482"/>
    </source>
</evidence>
<dbReference type="GO" id="GO:0001732">
    <property type="term" value="P:formation of cytoplasmic translation initiation complex"/>
    <property type="evidence" value="ECO:0007669"/>
    <property type="project" value="UniProtKB-UniRule"/>
</dbReference>
<comment type="function">
    <text evidence="5">Component of the eukaryotic translation initiation factor 3 (eIF-3) complex, which is involved in protein synthesis of a specialized repertoire of mRNAs and, together with other initiation factors, stimulates binding of mRNA and methionyl-tRNAi to the 40S ribosome. The eIF-3 complex specifically targets and initiates translation of a subset of mRNAs involved in cell proliferation.</text>
</comment>
<comment type="similarity">
    <text evidence="1">Belongs to the CSN7/EIF3M family. CSN7 subfamily.</text>
</comment>
<dbReference type="SUPFAM" id="SSF46785">
    <property type="entry name" value="Winged helix' DNA-binding domain"/>
    <property type="match status" value="1"/>
</dbReference>
<dbReference type="AlphaFoldDB" id="A0A9W8EC44"/>
<dbReference type="InterPro" id="IPR027528">
    <property type="entry name" value="eIF3m"/>
</dbReference>
<dbReference type="GO" id="GO:0071541">
    <property type="term" value="C:eukaryotic translation initiation factor 3 complex, eIF3m"/>
    <property type="evidence" value="ECO:0007669"/>
    <property type="project" value="UniProtKB-UniRule"/>
</dbReference>
<evidence type="ECO:0000259" key="6">
    <source>
        <dbReference type="PROSITE" id="PS50250"/>
    </source>
</evidence>
<evidence type="ECO:0000256" key="3">
    <source>
        <dbReference type="ARBA" id="ARBA00022540"/>
    </source>
</evidence>
<dbReference type="GO" id="GO:0003743">
    <property type="term" value="F:translation initiation factor activity"/>
    <property type="evidence" value="ECO:0007669"/>
    <property type="project" value="UniProtKB-UniRule"/>
</dbReference>
<evidence type="ECO:0000313" key="7">
    <source>
        <dbReference type="EMBL" id="KAJ1985197.1"/>
    </source>
</evidence>
<dbReference type="HAMAP" id="MF_03012">
    <property type="entry name" value="eIF3m"/>
    <property type="match status" value="1"/>
</dbReference>
<sequence>MENIDTIFVDGSTYQQAEELAVYIAKVNGSADPQQDALVHEIKSHESGSTSDSLTLILVKHADALAKAPTKEYEAVFNQLFFIIRASSSDIISETVPSAINSILAGGAESVIPKLKVLTNLFNILDVRSPLRANVLVALVNLAASSGYLSAVQSQLDKVASWTDIWGLSPADKSNLYLCISKALQTESTAAQSLDYLIKALRASQDDASRSMGSLKAEAIRAVASTLTSPKLYHFEQLAALAPVRALAGEKIHMLLEVFLQGDLAQLQAFLQHNAGFVQEYKLDETALLSKMRHIVLTQLGARHVAQKLSYSDIATALSIPVEEVELWVIDVIRAGLIQAKIDQMSSTVHVNRTTYLTFGQQQWAEVRAKLSEWDESLSDVLQVIGNAKLIAQQQAHSAASVSVQSKTQ</sequence>
<comment type="similarity">
    <text evidence="5">Belongs to the eIF-3 subunit M family.</text>
</comment>
<dbReference type="InterPro" id="IPR045237">
    <property type="entry name" value="COPS7/eIF3m"/>
</dbReference>
<keyword evidence="4 5" id="KW-0648">Protein biosynthesis</keyword>
<evidence type="ECO:0000256" key="2">
    <source>
        <dbReference type="ARBA" id="ARBA00022490"/>
    </source>
</evidence>
<dbReference type="OrthoDB" id="10267031at2759"/>
<evidence type="ECO:0000313" key="8">
    <source>
        <dbReference type="Proteomes" id="UP001151582"/>
    </source>
</evidence>
<gene>
    <name evidence="7" type="ORF">H4R34_000156</name>
</gene>
<keyword evidence="2 5" id="KW-0963">Cytoplasm</keyword>
<dbReference type="InterPro" id="IPR040750">
    <property type="entry name" value="eIF3m_C_helix"/>
</dbReference>
<reference evidence="7" key="1">
    <citation type="submission" date="2022-07" db="EMBL/GenBank/DDBJ databases">
        <title>Phylogenomic reconstructions and comparative analyses of Kickxellomycotina fungi.</title>
        <authorList>
            <person name="Reynolds N.K."/>
            <person name="Stajich J.E."/>
            <person name="Barry K."/>
            <person name="Grigoriev I.V."/>
            <person name="Crous P."/>
            <person name="Smith M.E."/>
        </authorList>
    </citation>
    <scope>NUCLEOTIDE SEQUENCE</scope>
    <source>
        <strain evidence="7">RSA 567</strain>
    </source>
</reference>
<protein>
    <recommendedName>
        <fullName evidence="5">Eukaryotic translation initiation factor 3 subunit M</fullName>
        <shortName evidence="5">eIF3m</shortName>
    </recommendedName>
</protein>
<comment type="subunit">
    <text evidence="5">Component of the eukaryotic translation initiation factor 3 (eIF-3) complex.</text>
</comment>
<name>A0A9W8EC44_9FUNG</name>
<accession>A0A9W8EC44</accession>
<dbReference type="SMART" id="SM00088">
    <property type="entry name" value="PINT"/>
    <property type="match status" value="1"/>
</dbReference>
<evidence type="ECO:0000256" key="4">
    <source>
        <dbReference type="ARBA" id="ARBA00022917"/>
    </source>
</evidence>
<dbReference type="PANTHER" id="PTHR15350">
    <property type="entry name" value="COP9 SIGNALOSOME COMPLEX SUBUNIT 7/DENDRITIC CELL PROTEIN GA17"/>
    <property type="match status" value="1"/>
</dbReference>
<dbReference type="EMBL" id="JANBQB010000003">
    <property type="protein sequence ID" value="KAJ1985197.1"/>
    <property type="molecule type" value="Genomic_DNA"/>
</dbReference>
<keyword evidence="8" id="KW-1185">Reference proteome</keyword>
<dbReference type="Pfam" id="PF18005">
    <property type="entry name" value="eIF3m_C_helix"/>
    <property type="match status" value="1"/>
</dbReference>
<dbReference type="InterPro" id="IPR000717">
    <property type="entry name" value="PCI_dom"/>
</dbReference>
<proteinExistence type="inferred from homology"/>
<dbReference type="Pfam" id="PF01399">
    <property type="entry name" value="PCI"/>
    <property type="match status" value="1"/>
</dbReference>